<dbReference type="Proteomes" id="UP001497472">
    <property type="component" value="Unassembled WGS sequence"/>
</dbReference>
<gene>
    <name evidence="1" type="ORF">LNINA_LOCUS2430</name>
</gene>
<reference evidence="1 2" key="1">
    <citation type="submission" date="2023-11" db="EMBL/GenBank/DDBJ databases">
        <authorList>
            <person name="Okamura Y."/>
        </authorList>
    </citation>
    <scope>NUCLEOTIDE SEQUENCE [LARGE SCALE GENOMIC DNA]</scope>
</reference>
<evidence type="ECO:0000313" key="1">
    <source>
        <dbReference type="EMBL" id="CAK1542543.1"/>
    </source>
</evidence>
<organism evidence="1 2">
    <name type="scientific">Leptosia nina</name>
    <dbReference type="NCBI Taxonomy" id="320188"/>
    <lineage>
        <taxon>Eukaryota</taxon>
        <taxon>Metazoa</taxon>
        <taxon>Ecdysozoa</taxon>
        <taxon>Arthropoda</taxon>
        <taxon>Hexapoda</taxon>
        <taxon>Insecta</taxon>
        <taxon>Pterygota</taxon>
        <taxon>Neoptera</taxon>
        <taxon>Endopterygota</taxon>
        <taxon>Lepidoptera</taxon>
        <taxon>Glossata</taxon>
        <taxon>Ditrysia</taxon>
        <taxon>Papilionoidea</taxon>
        <taxon>Pieridae</taxon>
        <taxon>Pierinae</taxon>
        <taxon>Leptosia</taxon>
    </lineage>
</organism>
<keyword evidence="2" id="KW-1185">Reference proteome</keyword>
<proteinExistence type="predicted"/>
<dbReference type="AlphaFoldDB" id="A0AAV1J0A5"/>
<name>A0AAV1J0A5_9NEOP</name>
<sequence>MGKILNLKSLERDPVCVSQRRRTVVCVSCARVYGTVFTLAPLPPAALMRRATSRTHVHPTTRPVTLGDTKHPSLSQYVPVFKRQ</sequence>
<comment type="caution">
    <text evidence="1">The sequence shown here is derived from an EMBL/GenBank/DDBJ whole genome shotgun (WGS) entry which is preliminary data.</text>
</comment>
<accession>A0AAV1J0A5</accession>
<evidence type="ECO:0000313" key="2">
    <source>
        <dbReference type="Proteomes" id="UP001497472"/>
    </source>
</evidence>
<protein>
    <submittedName>
        <fullName evidence="1">Uncharacterized protein</fullName>
    </submittedName>
</protein>
<dbReference type="EMBL" id="CAVLEF010000003">
    <property type="protein sequence ID" value="CAK1542543.1"/>
    <property type="molecule type" value="Genomic_DNA"/>
</dbReference>